<sequence>MTALFRRIQPSKKLCITVRSIAQLLKISQNQIKRVESWAFVVFVHRRDRGGQFLSYRKLEEWQNATAHHIQLEFRLKAI</sequence>
<protein>
    <submittedName>
        <fullName evidence="1">Uncharacterized protein</fullName>
    </submittedName>
</protein>
<dbReference type="EMBL" id="SRRZ01000185">
    <property type="protein sequence ID" value="NQE38168.1"/>
    <property type="molecule type" value="Genomic_DNA"/>
</dbReference>
<dbReference type="RefSeq" id="WP_216670800.1">
    <property type="nucleotide sequence ID" value="NZ_CAWPPK010000096.1"/>
</dbReference>
<evidence type="ECO:0000313" key="1">
    <source>
        <dbReference type="EMBL" id="NQE38168.1"/>
    </source>
</evidence>
<evidence type="ECO:0000313" key="2">
    <source>
        <dbReference type="Proteomes" id="UP000702425"/>
    </source>
</evidence>
<comment type="caution">
    <text evidence="1">The sequence shown here is derived from an EMBL/GenBank/DDBJ whole genome shotgun (WGS) entry which is preliminary data.</text>
</comment>
<name>A0ABX2D6I8_9CYAN</name>
<dbReference type="Proteomes" id="UP000702425">
    <property type="component" value="Unassembled WGS sequence"/>
</dbReference>
<reference evidence="1 2" key="1">
    <citation type="journal article" date="2020" name="Sci. Rep.">
        <title>A novel cyanobacterial geosmin producer, revising GeoA distribution and dispersion patterns in Bacteria.</title>
        <authorList>
            <person name="Churro C."/>
            <person name="Semedo-Aguiar A.P."/>
            <person name="Silva A.D."/>
            <person name="Pereira-Leal J.B."/>
            <person name="Leite R.B."/>
        </authorList>
    </citation>
    <scope>NUCLEOTIDE SEQUENCE [LARGE SCALE GENOMIC DNA]</scope>
    <source>
        <strain evidence="1 2">IPMA8</strain>
    </source>
</reference>
<proteinExistence type="predicted"/>
<gene>
    <name evidence="1" type="ORF">E5S67_05953</name>
</gene>
<organism evidence="1 2">
    <name type="scientific">Microcoleus asticus IPMA8</name>
    <dbReference type="NCBI Taxonomy" id="2563858"/>
    <lineage>
        <taxon>Bacteria</taxon>
        <taxon>Bacillati</taxon>
        <taxon>Cyanobacteriota</taxon>
        <taxon>Cyanophyceae</taxon>
        <taxon>Oscillatoriophycideae</taxon>
        <taxon>Oscillatoriales</taxon>
        <taxon>Microcoleaceae</taxon>
        <taxon>Microcoleus</taxon>
        <taxon>Microcoleus asticus</taxon>
    </lineage>
</organism>
<accession>A0ABX2D6I8</accession>
<keyword evidence="2" id="KW-1185">Reference proteome</keyword>